<dbReference type="AlphaFoldDB" id="Q939R3"/>
<accession>Q939R3</accession>
<proteinExistence type="predicted"/>
<name>Q939R3_BACTU</name>
<evidence type="ECO:0000313" key="1">
    <source>
        <dbReference type="EMBL" id="AAG50343.1"/>
    </source>
</evidence>
<dbReference type="EMBL" id="AY016411">
    <property type="protein sequence ID" value="AAG50343.1"/>
    <property type="molecule type" value="Genomic_DNA"/>
</dbReference>
<protein>
    <submittedName>
        <fullName evidence="1">B protein</fullName>
    </submittedName>
</protein>
<sequence length="50" mass="5612">MLGLKSLQTATKMIAGIEAMHMVKKGQTLQGEKSVQRQIYFINKLFDLTA</sequence>
<organism evidence="1">
    <name type="scientific">Bacillus thuringiensis</name>
    <dbReference type="NCBI Taxonomy" id="1428"/>
    <lineage>
        <taxon>Bacteria</taxon>
        <taxon>Bacillati</taxon>
        <taxon>Bacillota</taxon>
        <taxon>Bacilli</taxon>
        <taxon>Bacillales</taxon>
        <taxon>Bacillaceae</taxon>
        <taxon>Bacillus</taxon>
        <taxon>Bacillus cereus group</taxon>
    </lineage>
</organism>
<reference evidence="1" key="1">
    <citation type="journal article" date="2002" name="Appl. Environ. Microbiol.">
        <title>Novel Bacillus thuringiensis binary insecticidal crystal proteins active on western corn rootworm, Diabrotica virgifera virgifera LeConte.</title>
        <authorList>
            <person name="Ellis R.T."/>
            <person name="Stockhoff B.A."/>
            <person name="Stamp L."/>
            <person name="Schnepf H.E."/>
            <person name="Schwab G.E."/>
            <person name="Knuth M."/>
            <person name="Russell J."/>
            <person name="Cardineau G.A."/>
            <person name="Narva K.E."/>
        </authorList>
    </citation>
    <scope>NUCLEOTIDE SEQUENCE</scope>
    <source>
        <strain evidence="1">PS80JJ1</strain>
    </source>
</reference>